<feature type="transmembrane region" description="Helical" evidence="5">
    <location>
        <begin position="96"/>
        <end position="112"/>
    </location>
</feature>
<dbReference type="GO" id="GO:0016020">
    <property type="term" value="C:membrane"/>
    <property type="evidence" value="ECO:0007669"/>
    <property type="project" value="UniProtKB-SubCell"/>
</dbReference>
<evidence type="ECO:0000256" key="3">
    <source>
        <dbReference type="ARBA" id="ARBA00022989"/>
    </source>
</evidence>
<keyword evidence="4 5" id="KW-0472">Membrane</keyword>
<dbReference type="EMBL" id="CAFAAY010000110">
    <property type="protein sequence ID" value="CAB4822336.1"/>
    <property type="molecule type" value="Genomic_DNA"/>
</dbReference>
<feature type="transmembrane region" description="Helical" evidence="5">
    <location>
        <begin position="118"/>
        <end position="138"/>
    </location>
</feature>
<keyword evidence="2 5" id="KW-0812">Transmembrane</keyword>
<evidence type="ECO:0000256" key="4">
    <source>
        <dbReference type="ARBA" id="ARBA00023136"/>
    </source>
</evidence>
<evidence type="ECO:0000313" key="6">
    <source>
        <dbReference type="EMBL" id="CAB4822336.1"/>
    </source>
</evidence>
<proteinExistence type="predicted"/>
<protein>
    <submittedName>
        <fullName evidence="6">Unannotated protein</fullName>
    </submittedName>
</protein>
<dbReference type="Pfam" id="PF07681">
    <property type="entry name" value="DoxX"/>
    <property type="match status" value="1"/>
</dbReference>
<gene>
    <name evidence="6" type="ORF">UFOPK3124_01101</name>
</gene>
<evidence type="ECO:0000256" key="5">
    <source>
        <dbReference type="SAM" id="Phobius"/>
    </source>
</evidence>
<sequence>MIDYVGGNPAANQNPWSSLLKTIAVLRIGAGVMLMTRHGWSAAVGAYEFLWKEQNWDWVKIFNDAGLPYPQLLAPAVAIVVAVVACAWITGFLTRLFAVVFMPVVAGFLILAPKAGSIYIEAAWLYLLIAVTLLLFGSGSISMDKLFRLGESWGSRLKQKRDW</sequence>
<comment type="subcellular location">
    <subcellularLocation>
        <location evidence="1">Membrane</location>
        <topology evidence="1">Multi-pass membrane protein</topology>
    </subcellularLocation>
</comment>
<keyword evidence="3 5" id="KW-1133">Transmembrane helix</keyword>
<dbReference type="InterPro" id="IPR032808">
    <property type="entry name" value="DoxX"/>
</dbReference>
<reference evidence="6" key="1">
    <citation type="submission" date="2020-05" db="EMBL/GenBank/DDBJ databases">
        <authorList>
            <person name="Chiriac C."/>
            <person name="Salcher M."/>
            <person name="Ghai R."/>
            <person name="Kavagutti S V."/>
        </authorList>
    </citation>
    <scope>NUCLEOTIDE SEQUENCE</scope>
</reference>
<name>A0A6J6ZQC4_9ZZZZ</name>
<evidence type="ECO:0000256" key="2">
    <source>
        <dbReference type="ARBA" id="ARBA00022692"/>
    </source>
</evidence>
<dbReference type="AlphaFoldDB" id="A0A6J6ZQC4"/>
<evidence type="ECO:0000256" key="1">
    <source>
        <dbReference type="ARBA" id="ARBA00004141"/>
    </source>
</evidence>
<feature type="transmembrane region" description="Helical" evidence="5">
    <location>
        <begin position="72"/>
        <end position="89"/>
    </location>
</feature>
<accession>A0A6J6ZQC4</accession>
<organism evidence="6">
    <name type="scientific">freshwater metagenome</name>
    <dbReference type="NCBI Taxonomy" id="449393"/>
    <lineage>
        <taxon>unclassified sequences</taxon>
        <taxon>metagenomes</taxon>
        <taxon>ecological metagenomes</taxon>
    </lineage>
</organism>